<organism evidence="1 2">
    <name type="scientific">Choristoneura fumiferana</name>
    <name type="common">Spruce budworm moth</name>
    <name type="synonym">Archips fumiferana</name>
    <dbReference type="NCBI Taxonomy" id="7141"/>
    <lineage>
        <taxon>Eukaryota</taxon>
        <taxon>Metazoa</taxon>
        <taxon>Ecdysozoa</taxon>
        <taxon>Arthropoda</taxon>
        <taxon>Hexapoda</taxon>
        <taxon>Insecta</taxon>
        <taxon>Pterygota</taxon>
        <taxon>Neoptera</taxon>
        <taxon>Endopterygota</taxon>
        <taxon>Lepidoptera</taxon>
        <taxon>Glossata</taxon>
        <taxon>Ditrysia</taxon>
        <taxon>Tortricoidea</taxon>
        <taxon>Tortricidae</taxon>
        <taxon>Tortricinae</taxon>
        <taxon>Choristoneura</taxon>
    </lineage>
</organism>
<evidence type="ECO:0000313" key="1">
    <source>
        <dbReference type="EMBL" id="KAI8438696.1"/>
    </source>
</evidence>
<keyword evidence="2" id="KW-1185">Reference proteome</keyword>
<protein>
    <submittedName>
        <fullName evidence="1">Uncharacterized protein</fullName>
    </submittedName>
</protein>
<comment type="caution">
    <text evidence="1">The sequence shown here is derived from an EMBL/GenBank/DDBJ whole genome shotgun (WGS) entry which is preliminary data.</text>
</comment>
<sequence>MAGLDMCAAPPRRRRRRFLHAAAADEIEVHRLRGWILFALTLRLTPMDLMTAGSEASFPTTTMRLPRCSSKGRHTCSVCCTVSSAPPHWWVTHWCCLPPSDFAQDGPYSRYGPVASALHGRFPLARLGYPPVDIGPHLSVQLLRWGARQCSTPSLPCGCRWVLATSSLSPYPVYDLGHAGGAQQGRITEGGTARAVTKVLWAYQVTSTPASWRQFHAAPSPNQRSTGVVLRLIPGDAARHLPIYPLSLRGVADCPQRDMKPVPCTSTPARCGVPASLNYIPLNGTQQQPLTPYPSWHDAFVSSKACCAATNNTVVSAFRVTVDKSDRLWVVDNGVADMASQVRQIADPAIFVFDLTNDKLIHKYVFRDDELKDCSVLTSIRSENTEAGKAFHSLNIRPDNEGRAKTLCVKFKDADNIKVVDESGGRNNTFAYITDMGASALVVYSLAENCAWRVEHPLFKFDPDAGVYRVGGVDFYWSDGVSSATLAPPLRDG</sequence>
<gene>
    <name evidence="1" type="ORF">MSG28_011112</name>
</gene>
<evidence type="ECO:0000313" key="2">
    <source>
        <dbReference type="Proteomes" id="UP001064048"/>
    </source>
</evidence>
<name>A0ACC0KRC3_CHOFU</name>
<accession>A0ACC0KRC3</accession>
<dbReference type="EMBL" id="CM046118">
    <property type="protein sequence ID" value="KAI8438696.1"/>
    <property type="molecule type" value="Genomic_DNA"/>
</dbReference>
<proteinExistence type="predicted"/>
<reference evidence="1 2" key="1">
    <citation type="journal article" date="2022" name="Genome Biol. Evol.">
        <title>The Spruce Budworm Genome: Reconstructing the Evolutionary History of Antifreeze Proteins.</title>
        <authorList>
            <person name="Beliveau C."/>
            <person name="Gagne P."/>
            <person name="Picq S."/>
            <person name="Vernygora O."/>
            <person name="Keeling C.I."/>
            <person name="Pinkney K."/>
            <person name="Doucet D."/>
            <person name="Wen F."/>
            <person name="Johnston J.S."/>
            <person name="Maaroufi H."/>
            <person name="Boyle B."/>
            <person name="Laroche J."/>
            <person name="Dewar K."/>
            <person name="Juretic N."/>
            <person name="Blackburn G."/>
            <person name="Nisole A."/>
            <person name="Brunet B."/>
            <person name="Brandao M."/>
            <person name="Lumley L."/>
            <person name="Duan J."/>
            <person name="Quan G."/>
            <person name="Lucarotti C.J."/>
            <person name="Roe A.D."/>
            <person name="Sperling F.A.H."/>
            <person name="Levesque R.C."/>
            <person name="Cusson M."/>
        </authorList>
    </citation>
    <scope>NUCLEOTIDE SEQUENCE [LARGE SCALE GENOMIC DNA]</scope>
    <source>
        <strain evidence="1">Glfc:IPQL:Cfum</strain>
    </source>
</reference>
<dbReference type="Proteomes" id="UP001064048">
    <property type="component" value="Chromosome 18"/>
</dbReference>